<gene>
    <name evidence="1" type="ORF">PCC6912_22360</name>
</gene>
<reference evidence="1 2" key="1">
    <citation type="journal article" date="2019" name="Genome Biol. Evol.">
        <title>Day and night: Metabolic profiles and evolutionary relationships of six axenic non-marine cyanobacteria.</title>
        <authorList>
            <person name="Will S.E."/>
            <person name="Henke P."/>
            <person name="Boedeker C."/>
            <person name="Huang S."/>
            <person name="Brinkmann H."/>
            <person name="Rohde M."/>
            <person name="Jarek M."/>
            <person name="Friedl T."/>
            <person name="Seufert S."/>
            <person name="Schumacher M."/>
            <person name="Overmann J."/>
            <person name="Neumann-Schaal M."/>
            <person name="Petersen J."/>
        </authorList>
    </citation>
    <scope>NUCLEOTIDE SEQUENCE [LARGE SCALE GENOMIC DNA]</scope>
    <source>
        <strain evidence="1 2">PCC 6912</strain>
    </source>
</reference>
<dbReference type="RefSeq" id="WP_016874663.1">
    <property type="nucleotide sequence ID" value="NZ_AJLN01000116.1"/>
</dbReference>
<dbReference type="STRING" id="211165.GCA_000317285_04778"/>
<name>A0A3S0ZTJ9_CHLFR</name>
<dbReference type="AlphaFoldDB" id="A0A3S0ZTJ9"/>
<comment type="caution">
    <text evidence="1">The sequence shown here is derived from an EMBL/GenBank/DDBJ whole genome shotgun (WGS) entry which is preliminary data.</text>
</comment>
<protein>
    <submittedName>
        <fullName evidence="1">Uncharacterized protein</fullName>
    </submittedName>
</protein>
<dbReference type="Proteomes" id="UP000268857">
    <property type="component" value="Unassembled WGS sequence"/>
</dbReference>
<sequence length="113" mass="13104">MGIGLIAAAAMIGWSLFGESWQRRVAKKMVSHFEEQQVLNKFLQGVDEYWQDTGKAFDKGADAVEKSFQDYIQHLRELCLNDDKASREYIEYILSVLRELANFFTAIPWKNHT</sequence>
<keyword evidence="2" id="KW-1185">Reference proteome</keyword>
<organism evidence="1 2">
    <name type="scientific">Chlorogloeopsis fritschii PCC 6912</name>
    <dbReference type="NCBI Taxonomy" id="211165"/>
    <lineage>
        <taxon>Bacteria</taxon>
        <taxon>Bacillati</taxon>
        <taxon>Cyanobacteriota</taxon>
        <taxon>Cyanophyceae</taxon>
        <taxon>Nostocales</taxon>
        <taxon>Chlorogloeopsidaceae</taxon>
        <taxon>Chlorogloeopsis</taxon>
    </lineage>
</organism>
<accession>A0A3S0ZTJ9</accession>
<dbReference type="EMBL" id="RSCJ01000007">
    <property type="protein sequence ID" value="RUR83403.1"/>
    <property type="molecule type" value="Genomic_DNA"/>
</dbReference>
<evidence type="ECO:0000313" key="1">
    <source>
        <dbReference type="EMBL" id="RUR83403.1"/>
    </source>
</evidence>
<evidence type="ECO:0000313" key="2">
    <source>
        <dbReference type="Proteomes" id="UP000268857"/>
    </source>
</evidence>
<proteinExistence type="predicted"/>
<dbReference type="OrthoDB" id="9816479at2"/>